<gene>
    <name evidence="1" type="ORF">A966_01671</name>
</gene>
<dbReference type="AlphaFoldDB" id="A0A2U4FSG4"/>
<dbReference type="GeneID" id="66486803"/>
<dbReference type="Proteomes" id="UP000011663">
    <property type="component" value="Unassembled WGS sequence"/>
</dbReference>
<proteinExistence type="predicted"/>
<evidence type="ECO:0000313" key="2">
    <source>
        <dbReference type="Proteomes" id="UP000011663"/>
    </source>
</evidence>
<dbReference type="EMBL" id="ALNZ01000007">
    <property type="protein sequence ID" value="EKV58213.1"/>
    <property type="molecule type" value="Genomic_DNA"/>
</dbReference>
<evidence type="ECO:0000313" key="1">
    <source>
        <dbReference type="EMBL" id="EKV58213.1"/>
    </source>
</evidence>
<comment type="caution">
    <text evidence="1">The sequence shown here is derived from an EMBL/GenBank/DDBJ whole genome shotgun (WGS) entry which is preliminary data.</text>
</comment>
<accession>A0A2U4FSG4</accession>
<reference evidence="1 2" key="1">
    <citation type="submission" date="2012-07" db="EMBL/GenBank/DDBJ databases">
        <title>Genome sequence of Brachyspira sp. 30446, isolated from a pig with mucohaemorrhagic colitis.</title>
        <authorList>
            <person name="Rubin J.E."/>
            <person name="Fernando C."/>
            <person name="Harding J.C.S."/>
            <person name="Hill J.E."/>
        </authorList>
    </citation>
    <scope>NUCLEOTIDE SEQUENCE [LARGE SCALE GENOMIC DNA]</scope>
    <source>
        <strain evidence="1 2">30446</strain>
    </source>
</reference>
<dbReference type="RefSeq" id="WP_008721685.1">
    <property type="nucleotide sequence ID" value="NZ_JH994110.1"/>
</dbReference>
<protein>
    <recommendedName>
        <fullName evidence="3">HNH endonuclease</fullName>
    </recommendedName>
</protein>
<name>A0A2U4FSG4_9SPIR</name>
<evidence type="ECO:0008006" key="3">
    <source>
        <dbReference type="Google" id="ProtNLM"/>
    </source>
</evidence>
<dbReference type="OrthoDB" id="5318407at2"/>
<sequence>MNDREIEKIWRIITDNYNKYLSDKWVKLPSLKDKNGYTKNALVLLRLAKNYPNTDIVSKSELTDFIKQYYPDVNDVQQARHLSMQSGFNIVSGTRGDSRYNIPSGSYKLIDLENPYPAFSSERREGFSGDWEKIKGLYNYRCASCGSKEGDEHLFRKGVKVSLHKGHMNPALPLEEGNIIPQCQICNRPDRNKWIYDKTGRVIGVANTKDGFRIVEKFINNASEEVLEKLLQLLRKILKK</sequence>
<organism evidence="1 2">
    <name type="scientific">Brachyspira hampsonii 30446</name>
    <dbReference type="NCBI Taxonomy" id="1289135"/>
    <lineage>
        <taxon>Bacteria</taxon>
        <taxon>Pseudomonadati</taxon>
        <taxon>Spirochaetota</taxon>
        <taxon>Spirochaetia</taxon>
        <taxon>Brachyspirales</taxon>
        <taxon>Brachyspiraceae</taxon>
        <taxon>Brachyspira</taxon>
    </lineage>
</organism>